<feature type="compositionally biased region" description="Basic and acidic residues" evidence="11">
    <location>
        <begin position="100"/>
        <end position="110"/>
    </location>
</feature>
<proteinExistence type="predicted"/>
<dbReference type="SUPFAM" id="SSF53098">
    <property type="entry name" value="Ribonuclease H-like"/>
    <property type="match status" value="1"/>
</dbReference>
<dbReference type="GO" id="GO:0003964">
    <property type="term" value="F:RNA-directed DNA polymerase activity"/>
    <property type="evidence" value="ECO:0007669"/>
    <property type="project" value="UniProtKB-KW"/>
</dbReference>
<keyword evidence="4" id="KW-0378">Hydrolase</keyword>
<keyword evidence="4" id="KW-0255">Endonuclease</keyword>
<organism evidence="13 14">
    <name type="scientific">Rhynchospora tenuis</name>
    <dbReference type="NCBI Taxonomy" id="198213"/>
    <lineage>
        <taxon>Eukaryota</taxon>
        <taxon>Viridiplantae</taxon>
        <taxon>Streptophyta</taxon>
        <taxon>Embryophyta</taxon>
        <taxon>Tracheophyta</taxon>
        <taxon>Spermatophyta</taxon>
        <taxon>Magnoliopsida</taxon>
        <taxon>Liliopsida</taxon>
        <taxon>Poales</taxon>
        <taxon>Cyperaceae</taxon>
        <taxon>Cyperoideae</taxon>
        <taxon>Rhynchosporeae</taxon>
        <taxon>Rhynchospora</taxon>
    </lineage>
</organism>
<dbReference type="Pfam" id="PF08284">
    <property type="entry name" value="RVP_2"/>
    <property type="match status" value="1"/>
</dbReference>
<keyword evidence="6" id="KW-0694">RNA-binding</keyword>
<evidence type="ECO:0000256" key="5">
    <source>
        <dbReference type="ARBA" id="ARBA00022842"/>
    </source>
</evidence>
<dbReference type="Gene3D" id="2.40.50.40">
    <property type="match status" value="1"/>
</dbReference>
<dbReference type="PANTHER" id="PTHR37984">
    <property type="entry name" value="PROTEIN CBG26694"/>
    <property type="match status" value="1"/>
</dbReference>
<dbReference type="InterPro" id="IPR000477">
    <property type="entry name" value="RT_dom"/>
</dbReference>
<keyword evidence="1" id="KW-0808">Transferase</keyword>
<dbReference type="Gene3D" id="3.30.70.270">
    <property type="match status" value="2"/>
</dbReference>
<dbReference type="GO" id="GO:0003723">
    <property type="term" value="F:RNA binding"/>
    <property type="evidence" value="ECO:0007669"/>
    <property type="project" value="UniProtKB-KW"/>
</dbReference>
<gene>
    <name evidence="13" type="ORF">LUZ61_008180</name>
</gene>
<evidence type="ECO:0000256" key="9">
    <source>
        <dbReference type="ARBA" id="ARBA00023268"/>
    </source>
</evidence>
<dbReference type="FunFam" id="3.10.10.10:FF:000002">
    <property type="entry name" value="Retrovirus-related Pol polyprotein from transposon 17.6-like protein"/>
    <property type="match status" value="1"/>
</dbReference>
<evidence type="ECO:0000259" key="12">
    <source>
        <dbReference type="PROSITE" id="PS50878"/>
    </source>
</evidence>
<dbReference type="InterPro" id="IPR043502">
    <property type="entry name" value="DNA/RNA_pol_sf"/>
</dbReference>
<feature type="domain" description="Reverse transcriptase" evidence="12">
    <location>
        <begin position="586"/>
        <end position="781"/>
    </location>
</feature>
<dbReference type="PROSITE" id="PS00141">
    <property type="entry name" value="ASP_PROTEASE"/>
    <property type="match status" value="1"/>
</dbReference>
<dbReference type="Gene3D" id="3.10.10.10">
    <property type="entry name" value="HIV Type 1 Reverse Transcriptase, subunit A, domain 1"/>
    <property type="match status" value="2"/>
</dbReference>
<dbReference type="EMBL" id="JAMRDG010000001">
    <property type="protein sequence ID" value="KAJ3704475.1"/>
    <property type="molecule type" value="Genomic_DNA"/>
</dbReference>
<keyword evidence="7" id="KW-0229">DNA integration</keyword>
<keyword evidence="9" id="KW-0511">Multifunctional enzyme</keyword>
<keyword evidence="8" id="KW-0695">RNA-directed DNA polymerase</keyword>
<dbReference type="InterPro" id="IPR012337">
    <property type="entry name" value="RNaseH-like_sf"/>
</dbReference>
<dbReference type="GO" id="GO:0004190">
    <property type="term" value="F:aspartic-type endopeptidase activity"/>
    <property type="evidence" value="ECO:0007669"/>
    <property type="project" value="InterPro"/>
</dbReference>
<dbReference type="InterPro" id="IPR050951">
    <property type="entry name" value="Retrovirus_Pol_polyprotein"/>
</dbReference>
<evidence type="ECO:0000256" key="1">
    <source>
        <dbReference type="ARBA" id="ARBA00022679"/>
    </source>
</evidence>
<dbReference type="GO" id="GO:0015074">
    <property type="term" value="P:DNA integration"/>
    <property type="evidence" value="ECO:0007669"/>
    <property type="project" value="UniProtKB-KW"/>
</dbReference>
<dbReference type="Gene3D" id="3.10.20.370">
    <property type="match status" value="1"/>
</dbReference>
<dbReference type="FunFam" id="3.30.70.270:FF:000003">
    <property type="entry name" value="Transposon Ty3-G Gag-Pol polyprotein"/>
    <property type="match status" value="1"/>
</dbReference>
<dbReference type="Gene3D" id="2.40.70.10">
    <property type="entry name" value="Acid Proteases"/>
    <property type="match status" value="1"/>
</dbReference>
<dbReference type="CDD" id="cd09274">
    <property type="entry name" value="RNase_HI_RT_Ty3"/>
    <property type="match status" value="1"/>
</dbReference>
<keyword evidence="2" id="KW-0548">Nucleotidyltransferase</keyword>
<evidence type="ECO:0000256" key="7">
    <source>
        <dbReference type="ARBA" id="ARBA00022908"/>
    </source>
</evidence>
<dbReference type="SUPFAM" id="SSF56672">
    <property type="entry name" value="DNA/RNA polymerases"/>
    <property type="match status" value="1"/>
</dbReference>
<dbReference type="Pfam" id="PF00078">
    <property type="entry name" value="RVT_1"/>
    <property type="match status" value="1"/>
</dbReference>
<feature type="region of interest" description="Disordered" evidence="11">
    <location>
        <begin position="61"/>
        <end position="118"/>
    </location>
</feature>
<dbReference type="InterPro" id="IPR023780">
    <property type="entry name" value="Chromo_domain"/>
</dbReference>
<dbReference type="PROSITE" id="PS50878">
    <property type="entry name" value="RT_POL"/>
    <property type="match status" value="1"/>
</dbReference>
<keyword evidence="14" id="KW-1185">Reference proteome</keyword>
<dbReference type="InterPro" id="IPR041577">
    <property type="entry name" value="RT_RNaseH_2"/>
</dbReference>
<dbReference type="SUPFAM" id="SSF50630">
    <property type="entry name" value="Acid proteases"/>
    <property type="match status" value="1"/>
</dbReference>
<dbReference type="CDD" id="cd00303">
    <property type="entry name" value="retropepsin_like"/>
    <property type="match status" value="1"/>
</dbReference>
<feature type="compositionally biased region" description="Polar residues" evidence="11">
    <location>
        <begin position="61"/>
        <end position="78"/>
    </location>
</feature>
<evidence type="ECO:0000256" key="11">
    <source>
        <dbReference type="SAM" id="MobiDB-lite"/>
    </source>
</evidence>
<dbReference type="GO" id="GO:0004519">
    <property type="term" value="F:endonuclease activity"/>
    <property type="evidence" value="ECO:0007669"/>
    <property type="project" value="UniProtKB-KW"/>
</dbReference>
<dbReference type="FunFam" id="3.30.70.270:FF:000020">
    <property type="entry name" value="Transposon Tf2-6 polyprotein-like Protein"/>
    <property type="match status" value="1"/>
</dbReference>
<feature type="coiled-coil region" evidence="10">
    <location>
        <begin position="12"/>
        <end position="46"/>
    </location>
</feature>
<feature type="region of interest" description="Disordered" evidence="11">
    <location>
        <begin position="1289"/>
        <end position="1310"/>
    </location>
</feature>
<dbReference type="Proteomes" id="UP001210211">
    <property type="component" value="Unassembled WGS sequence"/>
</dbReference>
<protein>
    <recommendedName>
        <fullName evidence="12">Reverse transcriptase domain-containing protein</fullName>
    </recommendedName>
</protein>
<dbReference type="SUPFAM" id="SSF54160">
    <property type="entry name" value="Chromo domain-like"/>
    <property type="match status" value="1"/>
</dbReference>
<dbReference type="InterPro" id="IPR036397">
    <property type="entry name" value="RNaseH_sf"/>
</dbReference>
<evidence type="ECO:0000256" key="6">
    <source>
        <dbReference type="ARBA" id="ARBA00022884"/>
    </source>
</evidence>
<reference evidence="13 14" key="1">
    <citation type="journal article" date="2022" name="Cell">
        <title>Repeat-based holocentromeres influence genome architecture and karyotype evolution.</title>
        <authorList>
            <person name="Hofstatter P.G."/>
            <person name="Thangavel G."/>
            <person name="Lux T."/>
            <person name="Neumann P."/>
            <person name="Vondrak T."/>
            <person name="Novak P."/>
            <person name="Zhang M."/>
            <person name="Costa L."/>
            <person name="Castellani M."/>
            <person name="Scott A."/>
            <person name="Toegelov H."/>
            <person name="Fuchs J."/>
            <person name="Mata-Sucre Y."/>
            <person name="Dias Y."/>
            <person name="Vanzela A.L.L."/>
            <person name="Huettel B."/>
            <person name="Almeida C.C.S."/>
            <person name="Simkova H."/>
            <person name="Souza G."/>
            <person name="Pedrosa-Harand A."/>
            <person name="Macas J."/>
            <person name="Mayer K.F.X."/>
            <person name="Houben A."/>
            <person name="Marques A."/>
        </authorList>
    </citation>
    <scope>NUCLEOTIDE SEQUENCE [LARGE SCALE GENOMIC DNA]</scope>
    <source>
        <strain evidence="13">RhyTen1mFocal</strain>
    </source>
</reference>
<keyword evidence="10" id="KW-0175">Coiled coil</keyword>
<evidence type="ECO:0000256" key="2">
    <source>
        <dbReference type="ARBA" id="ARBA00022695"/>
    </source>
</evidence>
<dbReference type="InterPro" id="IPR043128">
    <property type="entry name" value="Rev_trsase/Diguanyl_cyclase"/>
</dbReference>
<evidence type="ECO:0000313" key="14">
    <source>
        <dbReference type="Proteomes" id="UP001210211"/>
    </source>
</evidence>
<dbReference type="InterPro" id="IPR041588">
    <property type="entry name" value="Integrase_H2C2"/>
</dbReference>
<accession>A0AAD5ZUT3</accession>
<evidence type="ECO:0000313" key="13">
    <source>
        <dbReference type="EMBL" id="KAJ3704475.1"/>
    </source>
</evidence>
<dbReference type="InterPro" id="IPR021109">
    <property type="entry name" value="Peptidase_aspartic_dom_sf"/>
</dbReference>
<dbReference type="InterPro" id="IPR016197">
    <property type="entry name" value="Chromo-like_dom_sf"/>
</dbReference>
<evidence type="ECO:0000256" key="8">
    <source>
        <dbReference type="ARBA" id="ARBA00022918"/>
    </source>
</evidence>
<sequence length="1310" mass="147161">MPPKQLQPGQSSDELQATVSKLSQELQDATLRMERMEKQCEKIDQIADLRIMTEQVIKNQANTPSASDNNLGNGQGRPTGTPFLGTAHRNGNSWEGTGSDDSRKNGKGGDIKIQLPKADFPSFDGSNPSVWRSKCESYFEIFQVPDQCKTQYATLHFTGEAQEWYDCFKDDCPHLPWPLLLEEVLDRFHSYNQSNPVGEFKRVHQTGRVLDYIKQFEKAKSRLISETKIRSSVLFVQGFVEGLKEEIKYAVELLEPVSLNQAFNFARKAELNLEGIDKRNKLWNRPSNYQPMRGDVTQVVPRPRENSEKPLLPLPTKLALPAPSTFNTMTREQMRQQGLCFYCGDKYTPAHRCQKRKLLMMEASMSAEESFPEDNTPQEPVIDYPSSEAEFEHANISMCTPQNHTTSQSLKFKGMVQNTPIIALIDSGSTHSFLHPSIVSLTQLQTVAALPMIVKTANGSKLISDLKCPALKFNLQQTEFVGDLRILEVQGYDLILGMDWISKVGPLMIDGAKGLITLSKDGQPVQLQVQHEMAEIKLCEADINISQELQKGSEVIFAQLFITDSTSSSPSNILPPLQVVMDKYTDVFSDPSTLPPTRDLDHQIILKPDTTPINLRPYRFSHFQKLEIEKIVDELLQSGYVRPSSSPFASPILLVKKKDQTWRLCVDYRKLNDCTIRMKDSDIFKTAFRTHMGHYEYTVMPFGLTNAPATFQALMNSIFKPYLRKFILVFFDDILIYSKSVDDHAKHLSIALGVLQQHQLFAKLSKCAIGTSEVEYLGHLISAAGVATDPSKVEAMRDWPKPTTLRQLRGFLGLTGYYRKFVQGYGIISKPLTELLKKDSFHWTTAAQLAFDQLKEAMQHAPVLALPDFSKPFAIETDACQTGIGAVLMQNRRPIAFFSQGLGLKNQSLSTYEKELLAVVSAVSKWKHYLMGGPFVIRTDHLSLKHLLEQRINTAMQHKSLSKLLGLSYTIEYKKGSTNVVADALSRRDAGESLHCLASSENYLVSEIIPQWVTELQESYTEDDWIIKLKSQLTEDLSEDNKVTEHHGLLRYKGKICVGHSVGWRSKLIHEMLKSSLGGHSGTLVTYNRLKDLFYWPGLKKDVLDHVKTCDICQISKPEHVSTPGLLQPLPIPPEAWHSIGMDFITGLPKSEGKEVLFVVVDRLTKYAHFIPLPHPYSASIVAQLKGRIGSGQAVLPTIPVIGTSPVMTAIPEAILDRRLVKRRNEPVPQILVKWMHQPIEDATWEDYASITQRFPNHNLEDKVSAEDGGMSGVNNEMMTVDAVEGINETDGADGVNEGIKFHEGTTTLN</sequence>
<keyword evidence="3" id="KW-0540">Nuclease</keyword>
<keyword evidence="5" id="KW-0460">Magnesium</keyword>
<dbReference type="InterPro" id="IPR045358">
    <property type="entry name" value="Ty3_capsid"/>
</dbReference>
<evidence type="ECO:0000256" key="4">
    <source>
        <dbReference type="ARBA" id="ARBA00022759"/>
    </source>
</evidence>
<evidence type="ECO:0000256" key="10">
    <source>
        <dbReference type="SAM" id="Coils"/>
    </source>
</evidence>
<dbReference type="Gene3D" id="3.30.420.10">
    <property type="entry name" value="Ribonuclease H-like superfamily/Ribonuclease H"/>
    <property type="match status" value="1"/>
</dbReference>
<dbReference type="Pfam" id="PF19259">
    <property type="entry name" value="Ty3_capsid"/>
    <property type="match status" value="1"/>
</dbReference>
<dbReference type="Pfam" id="PF17921">
    <property type="entry name" value="Integrase_H2C2"/>
    <property type="match status" value="1"/>
</dbReference>
<dbReference type="CDD" id="cd01647">
    <property type="entry name" value="RT_LTR"/>
    <property type="match status" value="1"/>
</dbReference>
<dbReference type="Pfam" id="PF17919">
    <property type="entry name" value="RT_RNaseH_2"/>
    <property type="match status" value="1"/>
</dbReference>
<comment type="caution">
    <text evidence="13">The sequence shown here is derived from an EMBL/GenBank/DDBJ whole genome shotgun (WGS) entry which is preliminary data.</text>
</comment>
<name>A0AAD5ZUT3_9POAL</name>
<dbReference type="GO" id="GO:0006508">
    <property type="term" value="P:proteolysis"/>
    <property type="evidence" value="ECO:0007669"/>
    <property type="project" value="InterPro"/>
</dbReference>
<dbReference type="Gene3D" id="1.10.340.70">
    <property type="match status" value="1"/>
</dbReference>
<evidence type="ECO:0000256" key="3">
    <source>
        <dbReference type="ARBA" id="ARBA00022722"/>
    </source>
</evidence>
<dbReference type="PANTHER" id="PTHR37984:SF5">
    <property type="entry name" value="PROTEIN NYNRIN-LIKE"/>
    <property type="match status" value="1"/>
</dbReference>
<dbReference type="InterPro" id="IPR001969">
    <property type="entry name" value="Aspartic_peptidase_AS"/>
</dbReference>
<dbReference type="Pfam" id="PF00385">
    <property type="entry name" value="Chromo"/>
    <property type="match status" value="1"/>
</dbReference>